<evidence type="ECO:0000313" key="3">
    <source>
        <dbReference type="Proteomes" id="UP001154078"/>
    </source>
</evidence>
<proteinExistence type="predicted"/>
<feature type="region of interest" description="Disordered" evidence="1">
    <location>
        <begin position="79"/>
        <end position="141"/>
    </location>
</feature>
<organism evidence="2 3">
    <name type="scientific">Brassicogethes aeneus</name>
    <name type="common">Rape pollen beetle</name>
    <name type="synonym">Meligethes aeneus</name>
    <dbReference type="NCBI Taxonomy" id="1431903"/>
    <lineage>
        <taxon>Eukaryota</taxon>
        <taxon>Metazoa</taxon>
        <taxon>Ecdysozoa</taxon>
        <taxon>Arthropoda</taxon>
        <taxon>Hexapoda</taxon>
        <taxon>Insecta</taxon>
        <taxon>Pterygota</taxon>
        <taxon>Neoptera</taxon>
        <taxon>Endopterygota</taxon>
        <taxon>Coleoptera</taxon>
        <taxon>Polyphaga</taxon>
        <taxon>Cucujiformia</taxon>
        <taxon>Nitidulidae</taxon>
        <taxon>Meligethinae</taxon>
        <taxon>Brassicogethes</taxon>
    </lineage>
</organism>
<keyword evidence="3" id="KW-1185">Reference proteome</keyword>
<gene>
    <name evidence="2" type="ORF">MELIAE_LOCUS1001</name>
</gene>
<evidence type="ECO:0000256" key="1">
    <source>
        <dbReference type="SAM" id="MobiDB-lite"/>
    </source>
</evidence>
<evidence type="ECO:0000313" key="2">
    <source>
        <dbReference type="EMBL" id="CAH0546925.1"/>
    </source>
</evidence>
<name>A0A9P0ARX7_BRAAE</name>
<dbReference type="OrthoDB" id="6611988at2759"/>
<dbReference type="Proteomes" id="UP001154078">
    <property type="component" value="Chromosome 1"/>
</dbReference>
<sequence length="210" mass="23542">MNNFLKTNLSAHSKFNGDPVEMMTSSSENVALQNLDVEVHLATLALKLEETKPFPNNNSPTTSCTSPSLNEKFLDAHFTDNDAPEVDPDFAPPVSALNSDSSNESEGSGESSDGSLQYYREEENDDDEPVEKSSILSGKPYTDVKGNLKPGRELISIKECTKCRFKCSTLISPENRKEIHKDFWNLNDDQKLHFFNKNVQRLPKALKRTQ</sequence>
<protein>
    <submittedName>
        <fullName evidence="2">Uncharacterized protein</fullName>
    </submittedName>
</protein>
<accession>A0A9P0ARX7</accession>
<dbReference type="AlphaFoldDB" id="A0A9P0ARX7"/>
<reference evidence="2" key="1">
    <citation type="submission" date="2021-12" db="EMBL/GenBank/DDBJ databases">
        <authorList>
            <person name="King R."/>
        </authorList>
    </citation>
    <scope>NUCLEOTIDE SEQUENCE</scope>
</reference>
<dbReference type="EMBL" id="OV121132">
    <property type="protein sequence ID" value="CAH0546925.1"/>
    <property type="molecule type" value="Genomic_DNA"/>
</dbReference>
<feature type="compositionally biased region" description="Low complexity" evidence="1">
    <location>
        <begin position="98"/>
        <end position="115"/>
    </location>
</feature>